<keyword evidence="2" id="KW-0472">Membrane</keyword>
<evidence type="ECO:0000313" key="5">
    <source>
        <dbReference type="Proteomes" id="UP000226031"/>
    </source>
</evidence>
<sequence>MLEMLKISVARILVALMLLCHLSIAQFLGLSFPDIVPGLDCLVGYDDNCGELPDGTVPFLVKMCYKGGPKQIDCREVLKNIDPVGTKKDAYCNISSKDSVGPVCFFNGAEYSVNDKNEVKLEASGTRTANADAASSATATSTLLFATATNYGSKTTHKTFFPNTTTSSESSSSSNDDDATRTTDASTITTDSSSMETVLRSTKDVTVTIPPPAASTAANAPPRSASAARGSLMANGVVGSLVVAFLAEICFLVLFDID</sequence>
<proteinExistence type="predicted"/>
<keyword evidence="2" id="KW-1133">Transmembrane helix</keyword>
<accession>A0A2B7ZRY5</accession>
<dbReference type="Proteomes" id="UP000226031">
    <property type="component" value="Unassembled WGS sequence"/>
</dbReference>
<dbReference type="EMBL" id="PDND01000016">
    <property type="protein sequence ID" value="PGH35762.1"/>
    <property type="molecule type" value="Genomic_DNA"/>
</dbReference>
<gene>
    <name evidence="4" type="ORF">GX50_01344</name>
</gene>
<evidence type="ECO:0000313" key="4">
    <source>
        <dbReference type="EMBL" id="PGH35762.1"/>
    </source>
</evidence>
<dbReference type="AlphaFoldDB" id="A0A2B7ZRY5"/>
<reference evidence="4 5" key="1">
    <citation type="submission" date="2017-10" db="EMBL/GenBank/DDBJ databases">
        <title>Comparative genomics in systemic dimorphic fungi from Ajellomycetaceae.</title>
        <authorList>
            <person name="Munoz J.F."/>
            <person name="Mcewen J.G."/>
            <person name="Clay O.K."/>
            <person name="Cuomo C.A."/>
        </authorList>
    </citation>
    <scope>NUCLEOTIDE SEQUENCE [LARGE SCALE GENOMIC DNA]</scope>
    <source>
        <strain evidence="4 5">UAMH4076</strain>
    </source>
</reference>
<keyword evidence="2" id="KW-0812">Transmembrane</keyword>
<dbReference type="VEuPathDB" id="FungiDB:EMCG_09099"/>
<feature type="signal peptide" evidence="3">
    <location>
        <begin position="1"/>
        <end position="25"/>
    </location>
</feature>
<keyword evidence="5" id="KW-1185">Reference proteome</keyword>
<feature type="compositionally biased region" description="Low complexity" evidence="1">
    <location>
        <begin position="160"/>
        <end position="174"/>
    </location>
</feature>
<feature type="region of interest" description="Disordered" evidence="1">
    <location>
        <begin position="160"/>
        <end position="204"/>
    </location>
</feature>
<evidence type="ECO:0000256" key="2">
    <source>
        <dbReference type="SAM" id="Phobius"/>
    </source>
</evidence>
<keyword evidence="3" id="KW-0732">Signal</keyword>
<evidence type="ECO:0000256" key="1">
    <source>
        <dbReference type="SAM" id="MobiDB-lite"/>
    </source>
</evidence>
<comment type="caution">
    <text evidence="4">The sequence shown here is derived from an EMBL/GenBank/DDBJ whole genome shotgun (WGS) entry which is preliminary data.</text>
</comment>
<feature type="compositionally biased region" description="Low complexity" evidence="1">
    <location>
        <begin position="182"/>
        <end position="194"/>
    </location>
</feature>
<name>A0A2B7ZRY5_9EURO</name>
<feature type="transmembrane region" description="Helical" evidence="2">
    <location>
        <begin position="232"/>
        <end position="255"/>
    </location>
</feature>
<evidence type="ECO:0000256" key="3">
    <source>
        <dbReference type="SAM" id="SignalP"/>
    </source>
</evidence>
<feature type="chain" id="PRO_5012586602" evidence="3">
    <location>
        <begin position="26"/>
        <end position="258"/>
    </location>
</feature>
<organism evidence="4 5">
    <name type="scientific">[Emmonsia] crescens</name>
    <dbReference type="NCBI Taxonomy" id="73230"/>
    <lineage>
        <taxon>Eukaryota</taxon>
        <taxon>Fungi</taxon>
        <taxon>Dikarya</taxon>
        <taxon>Ascomycota</taxon>
        <taxon>Pezizomycotina</taxon>
        <taxon>Eurotiomycetes</taxon>
        <taxon>Eurotiomycetidae</taxon>
        <taxon>Onygenales</taxon>
        <taxon>Ajellomycetaceae</taxon>
        <taxon>Emergomyces</taxon>
    </lineage>
</organism>
<protein>
    <submittedName>
        <fullName evidence="4">Uncharacterized protein</fullName>
    </submittedName>
</protein>